<feature type="transmembrane region" description="Helical" evidence="6">
    <location>
        <begin position="326"/>
        <end position="345"/>
    </location>
</feature>
<reference evidence="7" key="1">
    <citation type="submission" date="2022-07" db="EMBL/GenBank/DDBJ databases">
        <title>Complete genome sequence of Salinispirillum sp. LH10-3-1 capable of multiple carbohydrate inversion isolated from a soda lake.</title>
        <authorList>
            <person name="Liu J."/>
            <person name="Zhai Y."/>
            <person name="Zhang H."/>
            <person name="Yang H."/>
            <person name="Qu J."/>
            <person name="Li J."/>
        </authorList>
    </citation>
    <scope>NUCLEOTIDE SEQUENCE</scope>
    <source>
        <strain evidence="7">LH 10-3-1</strain>
    </source>
</reference>
<evidence type="ECO:0000313" key="7">
    <source>
        <dbReference type="EMBL" id="WLD58005.1"/>
    </source>
</evidence>
<dbReference type="Pfam" id="PF02653">
    <property type="entry name" value="BPD_transp_2"/>
    <property type="match status" value="1"/>
</dbReference>
<dbReference type="GO" id="GO:0022857">
    <property type="term" value="F:transmembrane transporter activity"/>
    <property type="evidence" value="ECO:0007669"/>
    <property type="project" value="InterPro"/>
</dbReference>
<feature type="transmembrane region" description="Helical" evidence="6">
    <location>
        <begin position="273"/>
        <end position="290"/>
    </location>
</feature>
<dbReference type="CDD" id="cd06580">
    <property type="entry name" value="TM_PBP1_transp_TpRbsC_like"/>
    <property type="match status" value="1"/>
</dbReference>
<dbReference type="PANTHER" id="PTHR47089">
    <property type="entry name" value="ABC TRANSPORTER, PERMEASE PROTEIN"/>
    <property type="match status" value="1"/>
</dbReference>
<keyword evidence="2" id="KW-1003">Cell membrane</keyword>
<dbReference type="AlphaFoldDB" id="A0AB38YGP3"/>
<feature type="transmembrane region" description="Helical" evidence="6">
    <location>
        <begin position="55"/>
        <end position="77"/>
    </location>
</feature>
<keyword evidence="3 6" id="KW-0812">Transmembrane</keyword>
<feature type="transmembrane region" description="Helical" evidence="6">
    <location>
        <begin position="107"/>
        <end position="131"/>
    </location>
</feature>
<feature type="transmembrane region" description="Helical" evidence="6">
    <location>
        <begin position="143"/>
        <end position="163"/>
    </location>
</feature>
<dbReference type="RefSeq" id="WP_304995289.1">
    <property type="nucleotide sequence ID" value="NZ_CP101717.1"/>
</dbReference>
<evidence type="ECO:0000256" key="2">
    <source>
        <dbReference type="ARBA" id="ARBA00022475"/>
    </source>
</evidence>
<feature type="transmembrane region" description="Helical" evidence="6">
    <location>
        <begin position="246"/>
        <end position="267"/>
    </location>
</feature>
<name>A0AB38YGP3_9GAMM</name>
<protein>
    <submittedName>
        <fullName evidence="7">ABC transporter permease</fullName>
    </submittedName>
</protein>
<feature type="transmembrane region" description="Helical" evidence="6">
    <location>
        <begin position="297"/>
        <end position="314"/>
    </location>
</feature>
<keyword evidence="4 6" id="KW-1133">Transmembrane helix</keyword>
<organism evidence="7">
    <name type="scientific">Salinispirillum sp. LH 10-3-1</name>
    <dbReference type="NCBI Taxonomy" id="2952525"/>
    <lineage>
        <taxon>Bacteria</taxon>
        <taxon>Pseudomonadati</taxon>
        <taxon>Pseudomonadota</taxon>
        <taxon>Gammaproteobacteria</taxon>
        <taxon>Oceanospirillales</taxon>
        <taxon>Saccharospirillaceae</taxon>
        <taxon>Salinispirillum</taxon>
    </lineage>
</organism>
<evidence type="ECO:0000256" key="4">
    <source>
        <dbReference type="ARBA" id="ARBA00022989"/>
    </source>
</evidence>
<evidence type="ECO:0000256" key="6">
    <source>
        <dbReference type="SAM" id="Phobius"/>
    </source>
</evidence>
<evidence type="ECO:0000256" key="5">
    <source>
        <dbReference type="ARBA" id="ARBA00023136"/>
    </source>
</evidence>
<dbReference type="GO" id="GO:0005886">
    <property type="term" value="C:plasma membrane"/>
    <property type="evidence" value="ECO:0007669"/>
    <property type="project" value="UniProtKB-SubCell"/>
</dbReference>
<feature type="transmembrane region" description="Helical" evidence="6">
    <location>
        <begin position="199"/>
        <end position="218"/>
    </location>
</feature>
<proteinExistence type="predicted"/>
<dbReference type="EMBL" id="CP101717">
    <property type="protein sequence ID" value="WLD58005.1"/>
    <property type="molecule type" value="Genomic_DNA"/>
</dbReference>
<sequence length="367" mass="40093">MTPVSLPWWMTAVVMPLANIVLAFAVCSLLFLYIEVNPIDAIVAMVNGSFGNTEGIGYTLFYATGYIFTGLAVAVAFHAGLFNIGGEGQATFAGLGVTAVALGLGPWLPMLLVIPAAILLGGAFGAAWAYIPAYLQAKRGSHIVITTIMFNFIAASLMVYLLVDWLRPPGSMSSESAVFPRHTWMPRVWEWFGWRRSPLNLTFVWALICAYGTWLFLWRTRWGYEVRALGFNHGAARYAGISDSKVVILAMLVSGMLAGFFAVNALLGDLHQLKLGYVAGFGFTGIAVALMGRNHPVGIVLAAIFFGFLYQGGAELKFAYEVDRNIVVVLQGLVVLFSGALEHMLKGPLTRFYQRWHLKKKEVAAHV</sequence>
<evidence type="ECO:0000256" key="3">
    <source>
        <dbReference type="ARBA" id="ARBA00022692"/>
    </source>
</evidence>
<evidence type="ECO:0000256" key="1">
    <source>
        <dbReference type="ARBA" id="ARBA00004429"/>
    </source>
</evidence>
<accession>A0AB38YGP3</accession>
<dbReference type="InterPro" id="IPR001851">
    <property type="entry name" value="ABC_transp_permease"/>
</dbReference>
<dbReference type="PANTHER" id="PTHR47089:SF1">
    <property type="entry name" value="GUANOSINE ABC TRANSPORTER PERMEASE PROTEIN NUPP"/>
    <property type="match status" value="1"/>
</dbReference>
<comment type="subcellular location">
    <subcellularLocation>
        <location evidence="1">Cell inner membrane</location>
        <topology evidence="1">Multi-pass membrane protein</topology>
    </subcellularLocation>
</comment>
<keyword evidence="5 6" id="KW-0472">Membrane</keyword>
<gene>
    <name evidence="7" type="ORF">NFC81_15010</name>
</gene>
<feature type="transmembrane region" description="Helical" evidence="6">
    <location>
        <begin position="6"/>
        <end position="34"/>
    </location>
</feature>